<organism evidence="4">
    <name type="scientific">Bionectria ochroleuca</name>
    <name type="common">Gliocladium roseum</name>
    <dbReference type="NCBI Taxonomy" id="29856"/>
    <lineage>
        <taxon>Eukaryota</taxon>
        <taxon>Fungi</taxon>
        <taxon>Dikarya</taxon>
        <taxon>Ascomycota</taxon>
        <taxon>Pezizomycotina</taxon>
        <taxon>Sordariomycetes</taxon>
        <taxon>Hypocreomycetidae</taxon>
        <taxon>Hypocreales</taxon>
        <taxon>Bionectriaceae</taxon>
        <taxon>Clonostachys</taxon>
    </lineage>
</organism>
<evidence type="ECO:0000256" key="1">
    <source>
        <dbReference type="ARBA" id="ARBA00023242"/>
    </source>
</evidence>
<reference evidence="4" key="1">
    <citation type="submission" date="2015-01" db="EMBL/GenBank/DDBJ databases">
        <authorList>
            <person name="Durling Mikael"/>
        </authorList>
    </citation>
    <scope>NUCLEOTIDE SEQUENCE</scope>
</reference>
<keyword evidence="1" id="KW-0539">Nucleus</keyword>
<dbReference type="CDD" id="cd00067">
    <property type="entry name" value="GAL4"/>
    <property type="match status" value="1"/>
</dbReference>
<dbReference type="PROSITE" id="PS00463">
    <property type="entry name" value="ZN2_CY6_FUNGAL_1"/>
    <property type="match status" value="1"/>
</dbReference>
<dbReference type="SMART" id="SM00066">
    <property type="entry name" value="GAL4"/>
    <property type="match status" value="1"/>
</dbReference>
<dbReference type="InterPro" id="IPR036864">
    <property type="entry name" value="Zn2-C6_fun-type_DNA-bd_sf"/>
</dbReference>
<dbReference type="PANTHER" id="PTHR38791">
    <property type="entry name" value="ZN(II)2CYS6 TRANSCRIPTION FACTOR (EUROFUNG)-RELATED-RELATED"/>
    <property type="match status" value="1"/>
</dbReference>
<feature type="domain" description="Zn(2)-C6 fungal-type" evidence="3">
    <location>
        <begin position="10"/>
        <end position="38"/>
    </location>
</feature>
<name>A0A0B7KP81_BIOOC</name>
<dbReference type="Gene3D" id="4.10.240.10">
    <property type="entry name" value="Zn(2)-C6 fungal-type DNA-binding domain"/>
    <property type="match status" value="1"/>
</dbReference>
<dbReference type="InterPro" id="IPR001138">
    <property type="entry name" value="Zn2Cys6_DnaBD"/>
</dbReference>
<dbReference type="AlphaFoldDB" id="A0A0B7KP81"/>
<proteinExistence type="predicted"/>
<dbReference type="PROSITE" id="PS50048">
    <property type="entry name" value="ZN2_CY6_FUNGAL_2"/>
    <property type="match status" value="1"/>
</dbReference>
<accession>A0A0B7KP81</accession>
<dbReference type="EMBL" id="CDPU01000092">
    <property type="protein sequence ID" value="CEO57232.1"/>
    <property type="molecule type" value="Genomic_DNA"/>
</dbReference>
<feature type="region of interest" description="Disordered" evidence="2">
    <location>
        <begin position="50"/>
        <end position="74"/>
    </location>
</feature>
<gene>
    <name evidence="4" type="ORF">BN869_000013290_1</name>
</gene>
<dbReference type="InterPro" id="IPR053175">
    <property type="entry name" value="DHMBA_Reg_Transcription_Factor"/>
</dbReference>
<dbReference type="SUPFAM" id="SSF57701">
    <property type="entry name" value="Zn2/Cys6 DNA-binding domain"/>
    <property type="match status" value="1"/>
</dbReference>
<dbReference type="PANTHER" id="PTHR38791:SF12">
    <property type="entry name" value="TRANSCRIPTION FACTOR DOMAIN-CONTAINING PROTEIN-RELATED"/>
    <property type="match status" value="1"/>
</dbReference>
<evidence type="ECO:0000313" key="4">
    <source>
        <dbReference type="EMBL" id="CEO57232.1"/>
    </source>
</evidence>
<evidence type="ECO:0000259" key="3">
    <source>
        <dbReference type="PROSITE" id="PS50048"/>
    </source>
</evidence>
<dbReference type="GO" id="GO:0008270">
    <property type="term" value="F:zinc ion binding"/>
    <property type="evidence" value="ECO:0007669"/>
    <property type="project" value="InterPro"/>
</dbReference>
<sequence>MVFPGRFNTGCLRCRQRKVKCDEMKPTCRRCYNYGKPCLGYTDQFDFRHSSQRTKSARAPSTSASPPADEEKQVIVSPKPCTQAARPRVDTKDQLPFSIVRQPSESYDNVSLFYFIRRFVSPDDTDGFPGHFSFLPDLYDHYKHGMLETATLSVSQMAAYNHLGGQELRTQSLRNYISAIRSLQQNIKSDDQAIDDRVIATILLLCTYKDISGEGLGDASEHAPGLFYLLEKRGPGQIGTRRGAELFLLALLRLQIYSFLREDDNYSDPGGIATVMGLFDPLLRALSMMSRTLAIRHRLAKYIEGDTRQNQADSPPSASQGSIEPDEENLLVMECFEMLDDFYTWDEEAASYWQTNFEGRGVPTALGKMGSGSTFYDAETACIIILVRSARLILLLTVVLYHSKLQSASDSANGSYGAFWAECIPVLEADLGKTIQDMLCSVPYALGDIGPGGMPTSMPYDGAAAMIIVHSIRLVSHCAYATPAQLERADIILKRMNSAIGIRSAVGWMDMGGEEHRWAREQAFLRPLMASPSPSYCEVLDQASVALDMLY</sequence>
<feature type="compositionally biased region" description="Low complexity" evidence="2">
    <location>
        <begin position="57"/>
        <end position="67"/>
    </location>
</feature>
<dbReference type="GO" id="GO:0000981">
    <property type="term" value="F:DNA-binding transcription factor activity, RNA polymerase II-specific"/>
    <property type="evidence" value="ECO:0007669"/>
    <property type="project" value="InterPro"/>
</dbReference>
<evidence type="ECO:0000256" key="2">
    <source>
        <dbReference type="SAM" id="MobiDB-lite"/>
    </source>
</evidence>
<protein>
    <recommendedName>
        <fullName evidence="3">Zn(2)-C6 fungal-type domain-containing protein</fullName>
    </recommendedName>
</protein>
<dbReference type="Pfam" id="PF00172">
    <property type="entry name" value="Zn_clus"/>
    <property type="match status" value="1"/>
</dbReference>